<gene>
    <name evidence="12" type="primary">AT7L3</name>
    <name evidence="12" type="ORF">TR162860</name>
</gene>
<evidence type="ECO:0000313" key="12">
    <source>
        <dbReference type="EMBL" id="JAP50917.1"/>
    </source>
</evidence>
<evidence type="ECO:0000256" key="5">
    <source>
        <dbReference type="ARBA" id="ARBA00022853"/>
    </source>
</evidence>
<feature type="compositionally biased region" description="Polar residues" evidence="11">
    <location>
        <begin position="167"/>
        <end position="186"/>
    </location>
</feature>
<dbReference type="Pfam" id="PF08209">
    <property type="entry name" value="Sgf11"/>
    <property type="match status" value="1"/>
</dbReference>
<dbReference type="GO" id="GO:0008270">
    <property type="term" value="F:zinc ion binding"/>
    <property type="evidence" value="ECO:0007669"/>
    <property type="project" value="UniProtKB-KW"/>
</dbReference>
<evidence type="ECO:0000256" key="1">
    <source>
        <dbReference type="ARBA" id="ARBA00004123"/>
    </source>
</evidence>
<reference evidence="12" key="1">
    <citation type="submission" date="2016-01" db="EMBL/GenBank/DDBJ databases">
        <title>Reference transcriptome for the parasite Schistocephalus solidus: insights into the molecular evolution of parasitism.</title>
        <authorList>
            <person name="Hebert F.O."/>
            <person name="Grambauer S."/>
            <person name="Barber I."/>
            <person name="Landry C.R."/>
            <person name="Aubin-Horth N."/>
        </authorList>
    </citation>
    <scope>NUCLEOTIDE SEQUENCE</scope>
</reference>
<evidence type="ECO:0000256" key="3">
    <source>
        <dbReference type="ARBA" id="ARBA00022771"/>
    </source>
</evidence>
<keyword evidence="8" id="KW-0804">Transcription</keyword>
<keyword evidence="5" id="KW-0156">Chromatin regulator</keyword>
<dbReference type="AlphaFoldDB" id="A0A0X3PM69"/>
<evidence type="ECO:0000256" key="10">
    <source>
        <dbReference type="RuleBase" id="RU261113"/>
    </source>
</evidence>
<keyword evidence="4" id="KW-0862">Zinc</keyword>
<evidence type="ECO:0000256" key="9">
    <source>
        <dbReference type="ARBA" id="ARBA00023242"/>
    </source>
</evidence>
<dbReference type="InterPro" id="IPR051078">
    <property type="entry name" value="SGF11"/>
</dbReference>
<evidence type="ECO:0000256" key="11">
    <source>
        <dbReference type="SAM" id="MobiDB-lite"/>
    </source>
</evidence>
<proteinExistence type="inferred from homology"/>
<dbReference type="GO" id="GO:0071819">
    <property type="term" value="C:DUBm complex"/>
    <property type="evidence" value="ECO:0007669"/>
    <property type="project" value="TreeGrafter"/>
</dbReference>
<keyword evidence="6" id="KW-0805">Transcription regulation</keyword>
<dbReference type="GO" id="GO:0003713">
    <property type="term" value="F:transcription coactivator activity"/>
    <property type="evidence" value="ECO:0007669"/>
    <property type="project" value="TreeGrafter"/>
</dbReference>
<evidence type="ECO:0000256" key="7">
    <source>
        <dbReference type="ARBA" id="ARBA00023159"/>
    </source>
</evidence>
<organism evidence="12">
    <name type="scientific">Schistocephalus solidus</name>
    <name type="common">Tapeworm</name>
    <dbReference type="NCBI Taxonomy" id="70667"/>
    <lineage>
        <taxon>Eukaryota</taxon>
        <taxon>Metazoa</taxon>
        <taxon>Spiralia</taxon>
        <taxon>Lophotrochozoa</taxon>
        <taxon>Platyhelminthes</taxon>
        <taxon>Cestoda</taxon>
        <taxon>Eucestoda</taxon>
        <taxon>Diphyllobothriidea</taxon>
        <taxon>Diphyllobothriidae</taxon>
        <taxon>Schistocephalus</taxon>
    </lineage>
</organism>
<keyword evidence="2" id="KW-0479">Metal-binding</keyword>
<keyword evidence="3" id="KW-0863">Zinc-finger</keyword>
<dbReference type="InterPro" id="IPR013246">
    <property type="entry name" value="SAGA_su_Sgf11"/>
</dbReference>
<comment type="similarity">
    <text evidence="10">Belongs to the SGF11 family.</text>
</comment>
<dbReference type="GO" id="GO:0006357">
    <property type="term" value="P:regulation of transcription by RNA polymerase II"/>
    <property type="evidence" value="ECO:0007669"/>
    <property type="project" value="TreeGrafter"/>
</dbReference>
<dbReference type="GO" id="GO:0006325">
    <property type="term" value="P:chromatin organization"/>
    <property type="evidence" value="ECO:0007669"/>
    <property type="project" value="UniProtKB-KW"/>
</dbReference>
<feature type="region of interest" description="Disordered" evidence="11">
    <location>
        <begin position="101"/>
        <end position="207"/>
    </location>
</feature>
<protein>
    <recommendedName>
        <fullName evidence="10">SAGA-associated factor 11</fullName>
    </recommendedName>
</protein>
<name>A0A0X3PM69_SCHSO</name>
<accession>A0A0X3PM69</accession>
<evidence type="ECO:0000256" key="8">
    <source>
        <dbReference type="ARBA" id="ARBA00023163"/>
    </source>
</evidence>
<keyword evidence="7 10" id="KW-0010">Activator</keyword>
<keyword evidence="9" id="KW-0539">Nucleus</keyword>
<evidence type="ECO:0000256" key="2">
    <source>
        <dbReference type="ARBA" id="ARBA00022723"/>
    </source>
</evidence>
<comment type="subcellular location">
    <subcellularLocation>
        <location evidence="1 10">Nucleus</location>
    </subcellularLocation>
</comment>
<sequence>MSLHDEISNFVDDLIDSCILDGILNLHRAIKLGYYHLLVPDGEEASVQSGAPATDSLNKLPSCCRCVKCNCKVAATRYASHLSNCMGLGRNSSRRANKRIAEQQRLEDSDDVDEPYFLDSSPASTSGIKNDAAEKHSSKSSADYNHRGPHYHTKTSKSRSFGGHSKCTASNTSGNVSRASGRNETQTPERDLVLTGSQGGASFDRNNETTTFYEDEEADINETTGNGSFVNRRISGFAKRQHRGHPHS</sequence>
<evidence type="ECO:0000256" key="6">
    <source>
        <dbReference type="ARBA" id="ARBA00023015"/>
    </source>
</evidence>
<dbReference type="GO" id="GO:0000124">
    <property type="term" value="C:SAGA complex"/>
    <property type="evidence" value="ECO:0007669"/>
    <property type="project" value="TreeGrafter"/>
</dbReference>
<comment type="function">
    <text evidence="10">Component of the transcription regulatory histone acetylation (HAT) complex SAGA, a multiprotein complex that activates transcription by remodeling chromatin and mediating histone acetylation and deubiquitination. Within the SAGA complex, participates in a subcomplex that specifically deubiquitinates histone H2B. The SAGA complex is recruited to specific gene promoters by activators, where it is required for transcription.</text>
</comment>
<dbReference type="PANTHER" id="PTHR46367">
    <property type="entry name" value="ATAXIN-7-LIKE PROTEIN 3"/>
    <property type="match status" value="1"/>
</dbReference>
<dbReference type="PANTHER" id="PTHR46367:SF1">
    <property type="entry name" value="ATAXIN-7-LIKE PROTEIN 3"/>
    <property type="match status" value="1"/>
</dbReference>
<feature type="compositionally biased region" description="Basic residues" evidence="11">
    <location>
        <begin position="147"/>
        <end position="157"/>
    </location>
</feature>
<comment type="subunit">
    <text evidence="10">Component of some SAGA transcription coactivator-HAT complexes.</text>
</comment>
<evidence type="ECO:0000256" key="4">
    <source>
        <dbReference type="ARBA" id="ARBA00022833"/>
    </source>
</evidence>
<dbReference type="EMBL" id="GEEE01012308">
    <property type="protein sequence ID" value="JAP50917.1"/>
    <property type="molecule type" value="Transcribed_RNA"/>
</dbReference>